<evidence type="ECO:0000256" key="2">
    <source>
        <dbReference type="ARBA" id="ARBA00004496"/>
    </source>
</evidence>
<evidence type="ECO:0000256" key="20">
    <source>
        <dbReference type="ARBA" id="ARBA00043968"/>
    </source>
</evidence>
<evidence type="ECO:0000256" key="28">
    <source>
        <dbReference type="ARBA" id="ARBA00049534"/>
    </source>
</evidence>
<dbReference type="InterPro" id="IPR006132">
    <property type="entry name" value="Asp/Orn_carbamoyltranf_P-bd"/>
</dbReference>
<feature type="domain" description="MGS-like" evidence="33">
    <location>
        <begin position="1288"/>
        <end position="1444"/>
    </location>
</feature>
<evidence type="ECO:0000259" key="33">
    <source>
        <dbReference type="PROSITE" id="PS51855"/>
    </source>
</evidence>
<evidence type="ECO:0000256" key="11">
    <source>
        <dbReference type="ARBA" id="ARBA00022723"/>
    </source>
</evidence>
<dbReference type="GO" id="GO:0006207">
    <property type="term" value="P:'de novo' pyrimidine nucleobase biosynthetic process"/>
    <property type="evidence" value="ECO:0007669"/>
    <property type="project" value="InterPro"/>
</dbReference>
<keyword evidence="6" id="KW-0963">Cytoplasm</keyword>
<dbReference type="NCBIfam" id="NF009475">
    <property type="entry name" value="PRK12838.1"/>
    <property type="match status" value="1"/>
</dbReference>
<evidence type="ECO:0000256" key="26">
    <source>
        <dbReference type="ARBA" id="ARBA00048816"/>
    </source>
</evidence>
<dbReference type="GO" id="GO:0005951">
    <property type="term" value="C:carbamoyl-phosphate synthase complex"/>
    <property type="evidence" value="ECO:0007669"/>
    <property type="project" value="TreeGrafter"/>
</dbReference>
<dbReference type="PRINTS" id="PR00100">
    <property type="entry name" value="AOTCASE"/>
</dbReference>
<dbReference type="Pfam" id="PF02729">
    <property type="entry name" value="OTCace_N"/>
    <property type="match status" value="1"/>
</dbReference>
<dbReference type="PROSITE" id="PS51855">
    <property type="entry name" value="MGS"/>
    <property type="match status" value="1"/>
</dbReference>
<evidence type="ECO:0000256" key="18">
    <source>
        <dbReference type="ARBA" id="ARBA00023211"/>
    </source>
</evidence>
<comment type="pathway">
    <text evidence="4">Pyrimidine metabolism; UMP biosynthesis via de novo pathway; (S)-dihydroorotate from bicarbonate: step 2/3.</text>
</comment>
<dbReference type="Pfam" id="PF00117">
    <property type="entry name" value="GATase"/>
    <property type="match status" value="1"/>
</dbReference>
<evidence type="ECO:0000256" key="3">
    <source>
        <dbReference type="ARBA" id="ARBA00004812"/>
    </source>
</evidence>
<dbReference type="GeneTree" id="ENSGT00940000157241"/>
<keyword evidence="11" id="KW-0479">Metal-binding</keyword>
<dbReference type="HAMAP" id="MF_01209">
    <property type="entry name" value="CPSase_S_chain"/>
    <property type="match status" value="1"/>
</dbReference>
<dbReference type="PRINTS" id="PR00099">
    <property type="entry name" value="CPSGATASE"/>
</dbReference>
<dbReference type="InterPro" id="IPR002195">
    <property type="entry name" value="Dihydroorotase_CS"/>
</dbReference>
<dbReference type="Pfam" id="PF00988">
    <property type="entry name" value="CPSase_sm_chain"/>
    <property type="match status" value="1"/>
</dbReference>
<evidence type="ECO:0000256" key="1">
    <source>
        <dbReference type="ARBA" id="ARBA00001947"/>
    </source>
</evidence>
<accession>A0A8D0AH37</accession>
<dbReference type="SUPFAM" id="SSF52440">
    <property type="entry name" value="PreATP-grasp domain"/>
    <property type="match status" value="2"/>
</dbReference>
<evidence type="ECO:0000256" key="7">
    <source>
        <dbReference type="ARBA" id="ARBA00022533"/>
    </source>
</evidence>
<keyword evidence="8" id="KW-0597">Phosphoprotein</keyword>
<dbReference type="PANTHER" id="PTHR11405:SF5">
    <property type="entry name" value="CAD PROTEIN"/>
    <property type="match status" value="1"/>
</dbReference>
<evidence type="ECO:0000256" key="12">
    <source>
        <dbReference type="ARBA" id="ARBA00022737"/>
    </source>
</evidence>
<keyword evidence="16 30" id="KW-0067">ATP-binding</keyword>
<evidence type="ECO:0000259" key="32">
    <source>
        <dbReference type="PROSITE" id="PS50975"/>
    </source>
</evidence>
<dbReference type="GO" id="GO:0004087">
    <property type="term" value="F:carbamoyl-phosphate synthase (ammonia) activity"/>
    <property type="evidence" value="ECO:0007669"/>
    <property type="project" value="UniProtKB-EC"/>
</dbReference>
<comment type="similarity">
    <text evidence="22">In the N-terminal section; belongs to the CarA family.</text>
</comment>
<dbReference type="PANTHER" id="PTHR11405">
    <property type="entry name" value="CARBAMOYLTRANSFERASE FAMILY MEMBER"/>
    <property type="match status" value="1"/>
</dbReference>
<keyword evidence="35" id="KW-1185">Reference proteome</keyword>
<dbReference type="Gene3D" id="3.30.470.20">
    <property type="entry name" value="ATP-grasp fold, B domain"/>
    <property type="match status" value="2"/>
</dbReference>
<dbReference type="PROSITE" id="PS00867">
    <property type="entry name" value="CPSASE_2"/>
    <property type="match status" value="2"/>
</dbReference>
<evidence type="ECO:0000256" key="29">
    <source>
        <dbReference type="ARBA" id="ARBA00059164"/>
    </source>
</evidence>
<comment type="catalytic activity">
    <reaction evidence="26">
        <text>hydrogencarbonate + L-glutamine + 2 ATP + H2O = carbamoyl phosphate + L-glutamate + 2 ADP + phosphate + 2 H(+)</text>
        <dbReference type="Rhea" id="RHEA:18633"/>
        <dbReference type="ChEBI" id="CHEBI:15377"/>
        <dbReference type="ChEBI" id="CHEBI:15378"/>
        <dbReference type="ChEBI" id="CHEBI:17544"/>
        <dbReference type="ChEBI" id="CHEBI:29985"/>
        <dbReference type="ChEBI" id="CHEBI:30616"/>
        <dbReference type="ChEBI" id="CHEBI:43474"/>
        <dbReference type="ChEBI" id="CHEBI:58228"/>
        <dbReference type="ChEBI" id="CHEBI:58359"/>
        <dbReference type="ChEBI" id="CHEBI:456216"/>
        <dbReference type="EC" id="6.3.5.5"/>
    </reaction>
</comment>
<dbReference type="InterPro" id="IPR005480">
    <property type="entry name" value="CPSase_lsu_oligo"/>
</dbReference>
<evidence type="ECO:0000256" key="21">
    <source>
        <dbReference type="ARBA" id="ARBA00043979"/>
    </source>
</evidence>
<keyword evidence="12" id="KW-0677">Repeat</keyword>
<dbReference type="GO" id="GO:0004088">
    <property type="term" value="F:carbamoyl-phosphate synthase (glutamine-hydrolyzing) activity"/>
    <property type="evidence" value="ECO:0007669"/>
    <property type="project" value="UniProtKB-EC"/>
</dbReference>
<dbReference type="InterPro" id="IPR036480">
    <property type="entry name" value="CarbP_synth_ssu_N_sf"/>
</dbReference>
<dbReference type="NCBIfam" id="NF002032">
    <property type="entry name" value="PRK00856.1"/>
    <property type="match status" value="1"/>
</dbReference>
<dbReference type="HAMAP" id="MF_00001">
    <property type="entry name" value="Asp_carb_tr"/>
    <property type="match status" value="1"/>
</dbReference>
<comment type="function">
    <text evidence="29">Multifunctional protein that encodes the first 3 enzymatic activities of the de novo pyrimidine pathway: carbamoylphosphate synthetase (CPSase; EC 6.3.5.5), aspartate transcarbamylase (ATCase; EC 2.1.3.2) and dihydroorotase (DHOase; EC 3.5.2.3). The CPSase-function is accomplished in 2 steps, by a glutamine-dependent amidotransferase activity (GATase) that binds and cleaves glutamine to produce ammonia, followed by an ammonium-dependent carbamoyl phosphate synthetase, which reacts with the ammonia, hydrogencarbonate and ATP to form carbamoyl phosphate. The endogenously produced carbamoyl phosphate is sequestered and channeled to the ATCase active site. ATCase then catalyzes the formation of carbamoyl-L-aspartate from L-aspartate and carbamoyl phosphate. In the last step, DHOase catalyzes the cyclization of carbamoyl aspartate to dihydroorotate.</text>
</comment>
<dbReference type="Pfam" id="PF02142">
    <property type="entry name" value="MGS"/>
    <property type="match status" value="1"/>
</dbReference>
<dbReference type="SMART" id="SM01097">
    <property type="entry name" value="CPSase_sm_chain"/>
    <property type="match status" value="1"/>
</dbReference>
<comment type="catalytic activity">
    <reaction evidence="27">
        <text>carbamoyl phosphate + L-aspartate = N-carbamoyl-L-aspartate + phosphate + H(+)</text>
        <dbReference type="Rhea" id="RHEA:20013"/>
        <dbReference type="ChEBI" id="CHEBI:15378"/>
        <dbReference type="ChEBI" id="CHEBI:29991"/>
        <dbReference type="ChEBI" id="CHEBI:32814"/>
        <dbReference type="ChEBI" id="CHEBI:43474"/>
        <dbReference type="ChEBI" id="CHEBI:58228"/>
        <dbReference type="EC" id="2.1.3.2"/>
    </reaction>
</comment>
<dbReference type="CDD" id="cd01744">
    <property type="entry name" value="GATase1_CPSase"/>
    <property type="match status" value="1"/>
</dbReference>
<dbReference type="FunFam" id="3.30.470.20:FF:000001">
    <property type="entry name" value="Carbamoyl-phosphate synthase large chain"/>
    <property type="match status" value="1"/>
</dbReference>
<dbReference type="Gene3D" id="3.50.30.20">
    <property type="entry name" value="Carbamoyl-phosphate synthase small subunit, N-terminal domain"/>
    <property type="match status" value="1"/>
</dbReference>
<dbReference type="PROSITE" id="PS00482">
    <property type="entry name" value="DIHYDROOROTASE_1"/>
    <property type="match status" value="1"/>
</dbReference>
<dbReference type="InterPro" id="IPR036901">
    <property type="entry name" value="Asp/Orn_carbamoylTrfase_sf"/>
</dbReference>
<evidence type="ECO:0000256" key="17">
    <source>
        <dbReference type="ARBA" id="ARBA00022975"/>
    </source>
</evidence>
<dbReference type="Pfam" id="PF12890">
    <property type="entry name" value="DHOase"/>
    <property type="match status" value="1"/>
</dbReference>
<dbReference type="FunFam" id="3.40.50.1370:FF:000005">
    <property type="entry name" value="CAD protein-like isoform X1"/>
    <property type="match status" value="1"/>
</dbReference>
<evidence type="ECO:0000313" key="35">
    <source>
        <dbReference type="Proteomes" id="UP000694568"/>
    </source>
</evidence>
<keyword evidence="10" id="KW-0808">Transferase</keyword>
<dbReference type="InterPro" id="IPR029062">
    <property type="entry name" value="Class_I_gatase-like"/>
</dbReference>
<dbReference type="SUPFAM" id="SSF52335">
    <property type="entry name" value="Methylglyoxal synthase-like"/>
    <property type="match status" value="1"/>
</dbReference>
<dbReference type="GO" id="GO:0005524">
    <property type="term" value="F:ATP binding"/>
    <property type="evidence" value="ECO:0007669"/>
    <property type="project" value="UniProtKB-UniRule"/>
</dbReference>
<dbReference type="PROSITE" id="PS00097">
    <property type="entry name" value="CARBAMOYLTRANSFERASE"/>
    <property type="match status" value="1"/>
</dbReference>
<comment type="pathway">
    <text evidence="5">Pyrimidine metabolism; UMP biosynthesis via de novo pathway; (S)-dihydroorotate from bicarbonate: step 3/3.</text>
</comment>
<dbReference type="FunFam" id="3.40.50.1380:FF:000005">
    <property type="entry name" value="CAD protein-like isoform X1"/>
    <property type="match status" value="1"/>
</dbReference>
<keyword evidence="17" id="KW-0665">Pyrimidine biosynthesis</keyword>
<dbReference type="Pfam" id="PF02787">
    <property type="entry name" value="CPSase_L_D3"/>
    <property type="match status" value="1"/>
</dbReference>
<comment type="catalytic activity">
    <reaction evidence="28">
        <text>L-glutamine + H2O = L-glutamate + NH4(+)</text>
        <dbReference type="Rhea" id="RHEA:15889"/>
        <dbReference type="ChEBI" id="CHEBI:15377"/>
        <dbReference type="ChEBI" id="CHEBI:28938"/>
        <dbReference type="ChEBI" id="CHEBI:29985"/>
        <dbReference type="ChEBI" id="CHEBI:58359"/>
        <dbReference type="EC" id="3.5.1.2"/>
    </reaction>
</comment>
<evidence type="ECO:0000256" key="4">
    <source>
        <dbReference type="ARBA" id="ARBA00004852"/>
    </source>
</evidence>
<dbReference type="PROSITE" id="PS00483">
    <property type="entry name" value="DIHYDROOROTASE_2"/>
    <property type="match status" value="1"/>
</dbReference>
<dbReference type="InterPro" id="IPR005483">
    <property type="entry name" value="CPSase_dom"/>
</dbReference>
<dbReference type="PROSITE" id="PS51273">
    <property type="entry name" value="GATASE_TYPE_1"/>
    <property type="match status" value="1"/>
</dbReference>
<dbReference type="FunFam" id="3.40.50.20:FF:000011">
    <property type="entry name" value="CAD protein-like isoform X1"/>
    <property type="match status" value="1"/>
</dbReference>
<dbReference type="SUPFAM" id="SSF51556">
    <property type="entry name" value="Metallo-dependent hydrolases"/>
    <property type="match status" value="1"/>
</dbReference>
<dbReference type="FunFam" id="3.40.50.880:FF:000006">
    <property type="entry name" value="Carbamoyl-phosphate synthase 1, mitochondrial"/>
    <property type="match status" value="1"/>
</dbReference>
<dbReference type="PRINTS" id="PR00101">
    <property type="entry name" value="ATCASE"/>
</dbReference>
<evidence type="ECO:0000256" key="6">
    <source>
        <dbReference type="ARBA" id="ARBA00022490"/>
    </source>
</evidence>
<sequence>MTKMATLILEDGATFKGLLFGANVSVSGEVVFQTGMVGYPEALTDPSYRCQLLTLTYPLVGNYGVPQDKEGEFGLSKWFESSKIHAAALIIGELSESPSHWSSVRSLDQWLKEQGVPGIQGIDTRRLTKKIREKGTMLGKLVVDGTPQDSIPFDNPDKRNLVQEVSMKEPKVFNPSGSLRITVVDCGIKYNQIRCLAQRGACVTVVPWDHPLDSTDFDGLFISNGPGDPQLCQTTINNMKKVVCVDHPKPVFGICLGHQLLSLLIGSKTYKMKYGNRGHNQPCIHKGTDRCFITSQNHGFAVDPDTLPKDWDVLFTNANDHTNEGIVHNTKPLFSVQFHPEHMAGPTDLVSLFDVFLETVKDHKEGNATKSVKQCLMDHLTYMGSPKPEEAFRPRKVLILGSGGLSIGQAGEFDYSGSQAIKALKEENIQTVLINPNIATVQTSKGLADKVYFLPITAEYVTQVIKNERPDGVLLTFGGQTALNCGVELTKLGVLEKYKVRVLGTPVASIEMTEDRKIFVEKMEEIDEHVAPSEAALSVEQAVAAAERLGYPVLVRSAFALGGLGSGFANNREELTSLVTSAFAHTSQVLVDKSLKGWKEIEYEVVRDAYDNCITVCNMENIDPLGIHTGESIVVAPSQTLNDHEYNMLRNTAIKVIRHLGIVGECNIQYALNPESEQYYIIEVNARLSRSSALASKATGYPLAYVAAKLGLGIPLPLLKNSVTNSTTANFEPSLDYCVVKVPRWDLSKFLRVSTTIGSSMKSVGEVMAIGRSFEEAFQKALRMVDENCVGFDHTIKPVSDEELQTPTDKRIFVLASAFRGGYTVDQLYELTKIDRWFLHKMKNITDHERLLETYNQNALTHILPLEKKYIVFLFSYSTELVVRKLRHDWSILPVVKQIDTVAAEWPAHTNYLYLTYHGTEDDLGFDDQHVMVIGSGVYRIGSSVEFDWCAVGCITELRKFVGVFHWICSTVLETHCVVMDIYERENPEGVILSMGGQLPNNIAMSLHRQQCRILGTSPEFIDCAENRFKFSRMLDTIGISQPQWKELSDTESAWKFCETVGYPCLVRPSYVLSGAAMNVAYSDSDLEKYLTNAVAVSKEHPVVISKFIQEAKEIDVDAVACDGVVMAIAVSEHVENAGVHSGDATLVTPPQDINQKTMERIKIIVHAIGLELQVTGPFNLQLIAKDDQLKVIECNVRVSRSFPFVSKTLGVDLVALATQAIVGEDVQPVGLMRGKGIVGVKVPQFSFSRLAGADVVLGVEMTSTGEVACFGENRYEAYLKAMLSTGFKIPKKNILLSIGSYKNKSELLPTVQALESMGYDLYASLGTADFYTEHGVKVKAVDWPFEEEDSDCPTKEKQRSIMNYLEENHFDLVINLSMRNSGGRRLSSFVTKGYRTRRMAIDYSVPLIIDIKCTKLFVQALHQIGRTPPVKTHIDCMTSQTLVRLPGLIDVHVHLREPGATHKEDFSSGTAAALAGGVTMVCAMPNTSPAITDASTLALLAKAGCRCDYALYLGAASDNAAVLPSIASQAAGLKMYLNDTYSTLKMDNVSLWMEHFEKWPKQMPIVAHAEKQTVAAILMVAQLYQRPVHICHIAKKEEILIIRAAKQKGIQVTCEVAPHHLFLCEENVAEIGDGRAQVRPMLGTKEDMEALWENLDIIDCFATDHAPHSVEEKNGDHPPPGYPGLETMLPLLLTAVSDGRLTMDDIIRRLYDNPRRIFNLPVQDNTYVEVDLEQEWVIPQAMQFTKSKWTPFQGLKVKGKVRRVVLRGEVAYIDGQVLVAPGYGEDVKTWPTASIHPPEPVKESPRVFITPEHPRPTPPREGPVRTRASSPRRLTSESRYLLPPRTHRSSDPGLIPAGAGDGYSHPPPLSRLLSPQSAAGQLPAGQVSHFQTSPLLHPLVGQHILSVRQFSKEQISHLFNVAHTLRLMVQKERSLDLLKGKVMASMFYEVSTRTSSSFAAAMQRLGGSVVHFSESTSSVQKGESLADSVQTMSCYADVLVLRHPTPGAVETASRHCRKPVINAGDGVGEHPTQALLDVFTIREELGTVNGMTITMVGDLKHGRTVHSLAKLLTQYRITLRYVAPKNLHMPAEIISYVASKGIRQEEFDSIEEALPETDVLYMTRIQKERFASEEEYKACFGQFVLTPHIMTVAKRKMVVMHPLPRVNEIRQVDTDPRAAYFRQAENGMYIRMALLATVLSR</sequence>
<dbReference type="SMART" id="SM01096">
    <property type="entry name" value="CPSase_L_D3"/>
    <property type="match status" value="1"/>
</dbReference>
<evidence type="ECO:0000313" key="34">
    <source>
        <dbReference type="Ensembl" id="ENSSLUP00000054931.1"/>
    </source>
</evidence>
<dbReference type="Pfam" id="PF02786">
    <property type="entry name" value="CPSase_L_D2"/>
    <property type="match status" value="2"/>
</dbReference>
<evidence type="ECO:0000256" key="16">
    <source>
        <dbReference type="ARBA" id="ARBA00022840"/>
    </source>
</evidence>
<dbReference type="GO" id="GO:0046872">
    <property type="term" value="F:metal ion binding"/>
    <property type="evidence" value="ECO:0007669"/>
    <property type="project" value="UniProtKB-KW"/>
</dbReference>
<dbReference type="GO" id="GO:0044205">
    <property type="term" value="P:'de novo' UMP biosynthetic process"/>
    <property type="evidence" value="ECO:0007669"/>
    <property type="project" value="UniProtKB-UniPathway"/>
</dbReference>
<dbReference type="Gene3D" id="1.10.1030.10">
    <property type="entry name" value="Carbamoyl-phosphate synthetase, large subunit oligomerisation domain"/>
    <property type="match status" value="1"/>
</dbReference>
<dbReference type="NCBIfam" id="TIGR01368">
    <property type="entry name" value="CPSaseIIsmall"/>
    <property type="match status" value="1"/>
</dbReference>
<comment type="subcellular location">
    <subcellularLocation>
        <location evidence="2">Cytoplasm</location>
    </subcellularLocation>
</comment>
<dbReference type="GO" id="GO:0004070">
    <property type="term" value="F:aspartate carbamoyltransferase activity"/>
    <property type="evidence" value="ECO:0007669"/>
    <property type="project" value="UniProtKB-EC"/>
</dbReference>
<dbReference type="InterPro" id="IPR006130">
    <property type="entry name" value="Asp/Orn_carbamoylTrfase"/>
</dbReference>
<evidence type="ECO:0000256" key="13">
    <source>
        <dbReference type="ARBA" id="ARBA00022741"/>
    </source>
</evidence>
<gene>
    <name evidence="34" type="primary">cad</name>
</gene>
<dbReference type="FunFam" id="3.30.1490.20:FF:000001">
    <property type="entry name" value="Carbamoyl-phosphate synthase large chain"/>
    <property type="match status" value="1"/>
</dbReference>
<evidence type="ECO:0000256" key="8">
    <source>
        <dbReference type="ARBA" id="ARBA00022553"/>
    </source>
</evidence>
<dbReference type="SUPFAM" id="SSF48108">
    <property type="entry name" value="Carbamoyl phosphate synthetase, large subunit connection domain"/>
    <property type="match status" value="1"/>
</dbReference>
<dbReference type="GO" id="GO:0016597">
    <property type="term" value="F:amino acid binding"/>
    <property type="evidence" value="ECO:0007669"/>
    <property type="project" value="InterPro"/>
</dbReference>
<dbReference type="NCBIfam" id="NF003671">
    <property type="entry name" value="PRK05294.1"/>
    <property type="match status" value="1"/>
</dbReference>
<keyword evidence="13 30" id="KW-0547">Nucleotide-binding</keyword>
<dbReference type="SUPFAM" id="SSF52021">
    <property type="entry name" value="Carbamoyl phosphate synthetase, small subunit N-terminal domain"/>
    <property type="match status" value="1"/>
</dbReference>
<dbReference type="Pfam" id="PF25596">
    <property type="entry name" value="CPSase_L_D1"/>
    <property type="match status" value="3"/>
</dbReference>
<keyword evidence="19" id="KW-0511">Multifunctional enzyme</keyword>
<evidence type="ECO:0000256" key="9">
    <source>
        <dbReference type="ARBA" id="ARBA00022598"/>
    </source>
</evidence>
<evidence type="ECO:0000256" key="19">
    <source>
        <dbReference type="ARBA" id="ARBA00023268"/>
    </source>
</evidence>
<dbReference type="InterPro" id="IPR024403">
    <property type="entry name" value="DHOase_cat"/>
</dbReference>
<keyword evidence="9" id="KW-0436">Ligase</keyword>
<dbReference type="GO" id="GO:0006541">
    <property type="term" value="P:glutamine metabolic process"/>
    <property type="evidence" value="ECO:0007669"/>
    <property type="project" value="InterPro"/>
</dbReference>
<evidence type="ECO:0000256" key="24">
    <source>
        <dbReference type="ARBA" id="ARBA00047359"/>
    </source>
</evidence>
<dbReference type="InterPro" id="IPR011761">
    <property type="entry name" value="ATP-grasp"/>
</dbReference>
<organism evidence="34 35">
    <name type="scientific">Sander lucioperca</name>
    <name type="common">Pike-perch</name>
    <name type="synonym">Perca lucioperca</name>
    <dbReference type="NCBI Taxonomy" id="283035"/>
    <lineage>
        <taxon>Eukaryota</taxon>
        <taxon>Metazoa</taxon>
        <taxon>Chordata</taxon>
        <taxon>Craniata</taxon>
        <taxon>Vertebrata</taxon>
        <taxon>Euteleostomi</taxon>
        <taxon>Actinopterygii</taxon>
        <taxon>Neopterygii</taxon>
        <taxon>Teleostei</taxon>
        <taxon>Neoteleostei</taxon>
        <taxon>Acanthomorphata</taxon>
        <taxon>Eupercaria</taxon>
        <taxon>Perciformes</taxon>
        <taxon>Percoidei</taxon>
        <taxon>Percidae</taxon>
        <taxon>Luciopercinae</taxon>
        <taxon>Sander</taxon>
    </lineage>
</organism>
<dbReference type="FunFam" id="3.50.30.20:FF:000002">
    <property type="entry name" value="Carbamoyl-phosphate synthase 1, mitochondrial"/>
    <property type="match status" value="1"/>
</dbReference>
<dbReference type="InterPro" id="IPR032466">
    <property type="entry name" value="Metal_Hydrolase"/>
</dbReference>
<dbReference type="InterPro" id="IPR011059">
    <property type="entry name" value="Metal-dep_hydrolase_composite"/>
</dbReference>
<keyword evidence="15" id="KW-0862">Zinc</keyword>
<evidence type="ECO:0000256" key="30">
    <source>
        <dbReference type="PROSITE-ProRule" id="PRU00409"/>
    </source>
</evidence>
<proteinExistence type="inferred from homology"/>
<feature type="region of interest" description="Disordered" evidence="31">
    <location>
        <begin position="1791"/>
        <end position="1885"/>
    </location>
</feature>
<dbReference type="FunFam" id="3.40.50.1370:FF:000002">
    <property type="entry name" value="Aspartate carbamoyltransferase 2"/>
    <property type="match status" value="1"/>
</dbReference>
<dbReference type="Pfam" id="PF00185">
    <property type="entry name" value="OTCace"/>
    <property type="match status" value="1"/>
</dbReference>
<dbReference type="InterPro" id="IPR002474">
    <property type="entry name" value="CarbamoylP_synth_ssu_N"/>
</dbReference>
<comment type="similarity">
    <text evidence="21">In the C-terminal section; belongs to the aspartate/ornithine carbamoyltransferase superfamily. ATCase family.</text>
</comment>
<dbReference type="InterPro" id="IPR036914">
    <property type="entry name" value="MGS-like_dom_sf"/>
</dbReference>
<dbReference type="InterPro" id="IPR058047">
    <property type="entry name" value="CPSase_preATP-grasp"/>
</dbReference>
<comment type="similarity">
    <text evidence="23">In the 2nd section; belongs to the CarB family.</text>
</comment>
<keyword evidence="7" id="KW-0021">Allosteric enzyme</keyword>
<comment type="catalytic activity">
    <reaction evidence="24">
        <text>hydrogencarbonate + NH4(+) + 2 ATP = carbamoyl phosphate + 2 ADP + phosphate + 2 H(+)</text>
        <dbReference type="Rhea" id="RHEA:18029"/>
        <dbReference type="ChEBI" id="CHEBI:15378"/>
        <dbReference type="ChEBI" id="CHEBI:17544"/>
        <dbReference type="ChEBI" id="CHEBI:28938"/>
        <dbReference type="ChEBI" id="CHEBI:30616"/>
        <dbReference type="ChEBI" id="CHEBI:43474"/>
        <dbReference type="ChEBI" id="CHEBI:58228"/>
        <dbReference type="ChEBI" id="CHEBI:456216"/>
        <dbReference type="EC" id="6.3.4.16"/>
    </reaction>
</comment>
<dbReference type="InterPro" id="IPR006131">
    <property type="entry name" value="Asp_carbamoyltransf_Asp/Orn-bd"/>
</dbReference>
<dbReference type="SUPFAM" id="SSF53671">
    <property type="entry name" value="Aspartate/ornithine carbamoyltransferase"/>
    <property type="match status" value="1"/>
</dbReference>
<dbReference type="FunFam" id="3.30.470.20:FF:000004">
    <property type="entry name" value="Carbamoyl-phosphate synthase (glutamine-hydrolyzing)"/>
    <property type="match status" value="1"/>
</dbReference>
<dbReference type="PRINTS" id="PR00098">
    <property type="entry name" value="CPSASE"/>
</dbReference>
<dbReference type="GO" id="GO:0004151">
    <property type="term" value="F:dihydroorotase activity"/>
    <property type="evidence" value="ECO:0007669"/>
    <property type="project" value="UniProtKB-EC"/>
</dbReference>
<dbReference type="InterPro" id="IPR002082">
    <property type="entry name" value="Asp_carbamoyltransf"/>
</dbReference>
<evidence type="ECO:0000256" key="23">
    <source>
        <dbReference type="ARBA" id="ARBA00043998"/>
    </source>
</evidence>
<dbReference type="InterPro" id="IPR011607">
    <property type="entry name" value="MGS-like_dom"/>
</dbReference>
<comment type="similarity">
    <text evidence="20">In the 3rd section; belongs to the metallo-dependent hydrolases superfamily. DHOase family. CAD subfamily.</text>
</comment>
<dbReference type="NCBIfam" id="TIGR00670">
    <property type="entry name" value="asp_carb_tr"/>
    <property type="match status" value="1"/>
</dbReference>
<feature type="domain" description="ATP-grasp" evidence="32">
    <location>
        <begin position="520"/>
        <end position="712"/>
    </location>
</feature>
<keyword evidence="18" id="KW-0464">Manganese</keyword>
<reference evidence="34" key="2">
    <citation type="submission" date="2025-09" db="UniProtKB">
        <authorList>
            <consortium name="Ensembl"/>
        </authorList>
    </citation>
    <scope>IDENTIFICATION</scope>
</reference>
<dbReference type="InterPro" id="IPR035686">
    <property type="entry name" value="CPSase_GATase1"/>
</dbReference>
<evidence type="ECO:0000256" key="25">
    <source>
        <dbReference type="ARBA" id="ARBA00048492"/>
    </source>
</evidence>
<evidence type="ECO:0000256" key="27">
    <source>
        <dbReference type="ARBA" id="ARBA00048859"/>
    </source>
</evidence>
<dbReference type="Proteomes" id="UP000694568">
    <property type="component" value="Unplaced"/>
</dbReference>
<evidence type="ECO:0000256" key="14">
    <source>
        <dbReference type="ARBA" id="ARBA00022801"/>
    </source>
</evidence>
<dbReference type="GO" id="GO:0006526">
    <property type="term" value="P:L-arginine biosynthetic process"/>
    <property type="evidence" value="ECO:0007669"/>
    <property type="project" value="TreeGrafter"/>
</dbReference>
<protein>
    <submittedName>
        <fullName evidence="34">Carbamoyl-phosphate synthetase 2, aspartate transcarbamylase, and dihydroorotase</fullName>
    </submittedName>
</protein>
<dbReference type="InterPro" id="IPR006274">
    <property type="entry name" value="CarbamoylP_synth_ssu"/>
</dbReference>
<dbReference type="InterPro" id="IPR036897">
    <property type="entry name" value="CarbamoylP_synth_lsu_oligo_sf"/>
</dbReference>
<dbReference type="Gene3D" id="3.30.1490.20">
    <property type="entry name" value="ATP-grasp fold, A domain"/>
    <property type="match status" value="1"/>
</dbReference>
<keyword evidence="14" id="KW-0378">Hydrolase</keyword>
<dbReference type="PROSITE" id="PS50975">
    <property type="entry name" value="ATP_GRASP"/>
    <property type="match status" value="2"/>
</dbReference>
<dbReference type="PROSITE" id="PS00866">
    <property type="entry name" value="CPSASE_1"/>
    <property type="match status" value="2"/>
</dbReference>
<dbReference type="FunFam" id="3.20.20.140:FF:000015">
    <property type="entry name" value="CAD protein isoform X2"/>
    <property type="match status" value="1"/>
</dbReference>
<dbReference type="CDD" id="cd01316">
    <property type="entry name" value="CAD_DHOase"/>
    <property type="match status" value="1"/>
</dbReference>
<dbReference type="Gene3D" id="3.40.50.20">
    <property type="match status" value="3"/>
</dbReference>
<dbReference type="Gene3D" id="3.40.50.1370">
    <property type="entry name" value="Aspartate/ornithine carbamoyltransferase"/>
    <property type="match status" value="2"/>
</dbReference>
<dbReference type="CDD" id="cd01423">
    <property type="entry name" value="MGS_CPS_I_III"/>
    <property type="match status" value="1"/>
</dbReference>
<dbReference type="Gene3D" id="3.20.20.140">
    <property type="entry name" value="Metal-dependent hydrolases"/>
    <property type="match status" value="1"/>
</dbReference>
<feature type="domain" description="ATP-grasp" evidence="32">
    <location>
        <begin position="1032"/>
        <end position="1223"/>
    </location>
</feature>
<evidence type="ECO:0000256" key="15">
    <source>
        <dbReference type="ARBA" id="ARBA00022833"/>
    </source>
</evidence>
<evidence type="ECO:0000256" key="22">
    <source>
        <dbReference type="ARBA" id="ARBA00043984"/>
    </source>
</evidence>
<evidence type="ECO:0000256" key="5">
    <source>
        <dbReference type="ARBA" id="ARBA00004880"/>
    </source>
</evidence>
<evidence type="ECO:0000256" key="10">
    <source>
        <dbReference type="ARBA" id="ARBA00022679"/>
    </source>
</evidence>
<dbReference type="GO" id="GO:0004359">
    <property type="term" value="F:glutaminase activity"/>
    <property type="evidence" value="ECO:0007669"/>
    <property type="project" value="UniProtKB-EC"/>
</dbReference>
<name>A0A8D0AH37_SANLU</name>
<dbReference type="SUPFAM" id="SSF52317">
    <property type="entry name" value="Class I glutamine amidotransferase-like"/>
    <property type="match status" value="1"/>
</dbReference>
<dbReference type="UniPathway" id="UPA00070">
    <property type="reaction ID" value="UER00115"/>
</dbReference>
<dbReference type="InterPro" id="IPR016185">
    <property type="entry name" value="PreATP-grasp_dom_sf"/>
</dbReference>
<dbReference type="SUPFAM" id="SSF56059">
    <property type="entry name" value="Glutathione synthetase ATP-binding domain-like"/>
    <property type="match status" value="2"/>
</dbReference>
<comment type="cofactor">
    <cofactor evidence="1">
        <name>Zn(2+)</name>
        <dbReference type="ChEBI" id="CHEBI:29105"/>
    </cofactor>
</comment>
<reference evidence="34" key="1">
    <citation type="submission" date="2025-08" db="UniProtKB">
        <authorList>
            <consortium name="Ensembl"/>
        </authorList>
    </citation>
    <scope>IDENTIFICATION</scope>
</reference>
<comment type="pathway">
    <text evidence="3">Pyrimidine metabolism; UMP biosynthesis via de novo pathway; (S)-dihydroorotate from bicarbonate: step 1/3.</text>
</comment>
<comment type="catalytic activity">
    <reaction evidence="25">
        <text>(S)-dihydroorotate + H2O = N-carbamoyl-L-aspartate + H(+)</text>
        <dbReference type="Rhea" id="RHEA:24296"/>
        <dbReference type="ChEBI" id="CHEBI:15377"/>
        <dbReference type="ChEBI" id="CHEBI:15378"/>
        <dbReference type="ChEBI" id="CHEBI:30864"/>
        <dbReference type="ChEBI" id="CHEBI:32814"/>
        <dbReference type="EC" id="3.5.2.3"/>
    </reaction>
</comment>
<dbReference type="InterPro" id="IPR005479">
    <property type="entry name" value="CPAse_ATP-bd"/>
</dbReference>
<dbReference type="Ensembl" id="ENSSLUT00000056541.1">
    <property type="protein sequence ID" value="ENSSLUP00000054931.1"/>
    <property type="gene ID" value="ENSSLUG00000023709.1"/>
</dbReference>
<evidence type="ECO:0000256" key="31">
    <source>
        <dbReference type="SAM" id="MobiDB-lite"/>
    </source>
</evidence>
<dbReference type="InterPro" id="IPR017926">
    <property type="entry name" value="GATASE"/>
</dbReference>
<dbReference type="InterPro" id="IPR013815">
    <property type="entry name" value="ATP_grasp_subdomain_1"/>
</dbReference>
<dbReference type="Gene3D" id="3.40.50.1380">
    <property type="entry name" value="Methylglyoxal synthase-like domain"/>
    <property type="match status" value="1"/>
</dbReference>
<dbReference type="SMART" id="SM00851">
    <property type="entry name" value="MGS"/>
    <property type="match status" value="1"/>
</dbReference>
<dbReference type="Gene3D" id="3.40.50.880">
    <property type="match status" value="1"/>
</dbReference>
<dbReference type="SUPFAM" id="SSF51338">
    <property type="entry name" value="Composite domain of metallo-dependent hydrolases"/>
    <property type="match status" value="1"/>
</dbReference>